<dbReference type="EMBL" id="VCEI01000029">
    <property type="protein sequence ID" value="TLU89997.1"/>
    <property type="molecule type" value="Genomic_DNA"/>
</dbReference>
<evidence type="ECO:0008006" key="5">
    <source>
        <dbReference type="Google" id="ProtNLM"/>
    </source>
</evidence>
<dbReference type="PROSITE" id="PS51257">
    <property type="entry name" value="PROKAR_LIPOPROTEIN"/>
    <property type="match status" value="1"/>
</dbReference>
<keyword evidence="4" id="KW-1185">Reference proteome</keyword>
<reference evidence="3 4" key="1">
    <citation type="submission" date="2019-05" db="EMBL/GenBank/DDBJ databases">
        <authorList>
            <person name="Qu J.-H."/>
        </authorList>
    </citation>
    <scope>NUCLEOTIDE SEQUENCE [LARGE SCALE GENOMIC DNA]</scope>
    <source>
        <strain evidence="3 4">Z12</strain>
    </source>
</reference>
<protein>
    <recommendedName>
        <fullName evidence="5">DUF4237 domain-containing protein</fullName>
    </recommendedName>
</protein>
<organism evidence="3 4">
    <name type="scientific">Dyadobacter sediminis</name>
    <dbReference type="NCBI Taxonomy" id="1493691"/>
    <lineage>
        <taxon>Bacteria</taxon>
        <taxon>Pseudomonadati</taxon>
        <taxon>Bacteroidota</taxon>
        <taxon>Cytophagia</taxon>
        <taxon>Cytophagales</taxon>
        <taxon>Spirosomataceae</taxon>
        <taxon>Dyadobacter</taxon>
    </lineage>
</organism>
<dbReference type="Proteomes" id="UP000309788">
    <property type="component" value="Unassembled WGS sequence"/>
</dbReference>
<comment type="caution">
    <text evidence="3">The sequence shown here is derived from an EMBL/GenBank/DDBJ whole genome shotgun (WGS) entry which is preliminary data.</text>
</comment>
<sequence length="252" mass="28216">MNLSKGFPLTISAACFSALLMMSSCSKDDLQTPQPNRHNNNSNLRETAPGYESGTLTPIQVDYFYPTNIGKTGENVFPDGWQMQQGFGISTYYSLGAATGYNSTTIDWLKGYYHTNIPKPVPNVDHFLTLKTSTGLAKWAHATTQLKNLIPGKKYEVTYYVSTYMPSALPSSIDPYYAKGRVYTQTAFGSIDSQTFEDNLIGKEEQWVKRTIQFTAQKSTASFKISALHPTNANEHTWSFLNVHLDSVKRLF</sequence>
<dbReference type="OrthoDB" id="963624at2"/>
<evidence type="ECO:0000256" key="2">
    <source>
        <dbReference type="SAM" id="SignalP"/>
    </source>
</evidence>
<evidence type="ECO:0000313" key="4">
    <source>
        <dbReference type="Proteomes" id="UP000309788"/>
    </source>
</evidence>
<dbReference type="RefSeq" id="WP_138283347.1">
    <property type="nucleotide sequence ID" value="NZ_BMGE01000006.1"/>
</dbReference>
<dbReference type="AlphaFoldDB" id="A0A5R9K808"/>
<feature type="region of interest" description="Disordered" evidence="1">
    <location>
        <begin position="29"/>
        <end position="52"/>
    </location>
</feature>
<gene>
    <name evidence="3" type="ORF">FEM55_20985</name>
</gene>
<proteinExistence type="predicted"/>
<feature type="chain" id="PRO_5024316635" description="DUF4237 domain-containing protein" evidence="2">
    <location>
        <begin position="28"/>
        <end position="252"/>
    </location>
</feature>
<evidence type="ECO:0000313" key="3">
    <source>
        <dbReference type="EMBL" id="TLU89997.1"/>
    </source>
</evidence>
<name>A0A5R9K808_9BACT</name>
<feature type="signal peptide" evidence="2">
    <location>
        <begin position="1"/>
        <end position="27"/>
    </location>
</feature>
<accession>A0A5R9K808</accession>
<feature type="compositionally biased region" description="Polar residues" evidence="1">
    <location>
        <begin position="31"/>
        <end position="45"/>
    </location>
</feature>
<evidence type="ECO:0000256" key="1">
    <source>
        <dbReference type="SAM" id="MobiDB-lite"/>
    </source>
</evidence>
<keyword evidence="2" id="KW-0732">Signal</keyword>